<dbReference type="EMBL" id="SNSC02000013">
    <property type="protein sequence ID" value="TID18825.1"/>
    <property type="molecule type" value="Genomic_DNA"/>
</dbReference>
<dbReference type="AlphaFoldDB" id="A0A4Z1P3R0"/>
<organism evidence="2 3">
    <name type="scientific">Venturia nashicola</name>
    <dbReference type="NCBI Taxonomy" id="86259"/>
    <lineage>
        <taxon>Eukaryota</taxon>
        <taxon>Fungi</taxon>
        <taxon>Dikarya</taxon>
        <taxon>Ascomycota</taxon>
        <taxon>Pezizomycotina</taxon>
        <taxon>Dothideomycetes</taxon>
        <taxon>Pleosporomycetidae</taxon>
        <taxon>Venturiales</taxon>
        <taxon>Venturiaceae</taxon>
        <taxon>Venturia</taxon>
    </lineage>
</organism>
<gene>
    <name evidence="2" type="ORF">E6O75_ATG05946</name>
</gene>
<comment type="caution">
    <text evidence="2">The sequence shown here is derived from an EMBL/GenBank/DDBJ whole genome shotgun (WGS) entry which is preliminary data.</text>
</comment>
<name>A0A4Z1P3R0_9PEZI</name>
<feature type="chain" id="PRO_5021472901" evidence="1">
    <location>
        <begin position="20"/>
        <end position="186"/>
    </location>
</feature>
<evidence type="ECO:0000256" key="1">
    <source>
        <dbReference type="SAM" id="SignalP"/>
    </source>
</evidence>
<reference evidence="2 3" key="1">
    <citation type="submission" date="2019-04" db="EMBL/GenBank/DDBJ databases">
        <title>High contiguity whole genome sequence and gene annotation resource for two Venturia nashicola isolates.</title>
        <authorList>
            <person name="Prokchorchik M."/>
            <person name="Won K."/>
            <person name="Lee Y."/>
            <person name="Choi E.D."/>
            <person name="Segonzac C."/>
            <person name="Sohn K.H."/>
        </authorList>
    </citation>
    <scope>NUCLEOTIDE SEQUENCE [LARGE SCALE GENOMIC DNA]</scope>
    <source>
        <strain evidence="2 3">PRI2</strain>
    </source>
</reference>
<accession>A0A4Z1P3R0</accession>
<keyword evidence="1" id="KW-0732">Signal</keyword>
<protein>
    <submittedName>
        <fullName evidence="2">Uncharacterized UPF0442 protein</fullName>
    </submittedName>
</protein>
<evidence type="ECO:0000313" key="2">
    <source>
        <dbReference type="EMBL" id="TID18825.1"/>
    </source>
</evidence>
<keyword evidence="3" id="KW-1185">Reference proteome</keyword>
<dbReference type="Proteomes" id="UP000298493">
    <property type="component" value="Unassembled WGS sequence"/>
</dbReference>
<evidence type="ECO:0000313" key="3">
    <source>
        <dbReference type="Proteomes" id="UP000298493"/>
    </source>
</evidence>
<sequence>MRPLSTSLFMACLATLISSTTPSTRSTTTLTRTVYVSRCSKTTTPEPTYTQNNLSLTTIPKLDLREIVVDQAGNTILATQYPTETTAWFPQKINGVITWLPAIYTQTFATTVLDQLPGPLEGKIGTEKVALPVATGGASISHEASSGSVSGREDLMDAIWWVSVSAGDEASLDIVNCLHQRPTCSG</sequence>
<proteinExistence type="predicted"/>
<feature type="signal peptide" evidence="1">
    <location>
        <begin position="1"/>
        <end position="19"/>
    </location>
</feature>